<dbReference type="SMART" id="SM00212">
    <property type="entry name" value="UBCc"/>
    <property type="match status" value="1"/>
</dbReference>
<dbReference type="CDD" id="cd23799">
    <property type="entry name" value="UBCc_UBE2J"/>
    <property type="match status" value="1"/>
</dbReference>
<protein>
    <recommendedName>
        <fullName evidence="12">Ubiquitin-conjugating enzyme E2 J2</fullName>
        <ecNumber evidence="2">2.3.2.23</ecNumber>
    </recommendedName>
</protein>
<dbReference type="GO" id="GO:0005789">
    <property type="term" value="C:endoplasmic reticulum membrane"/>
    <property type="evidence" value="ECO:0007669"/>
    <property type="project" value="UniProtKB-SubCell"/>
</dbReference>
<evidence type="ECO:0000256" key="11">
    <source>
        <dbReference type="ARBA" id="ARBA00054775"/>
    </source>
</evidence>
<evidence type="ECO:0000313" key="15">
    <source>
        <dbReference type="EMBL" id="CAD2130225.1"/>
    </source>
</evidence>
<keyword evidence="10 13" id="KW-0472">Membrane</keyword>
<dbReference type="EMBL" id="CAJEWN010000009">
    <property type="protein sequence ID" value="CAD2130225.1"/>
    <property type="molecule type" value="Genomic_DNA"/>
</dbReference>
<dbReference type="PROSITE" id="PS50127">
    <property type="entry name" value="UBC_2"/>
    <property type="match status" value="1"/>
</dbReference>
<dbReference type="GO" id="GO:0061631">
    <property type="term" value="F:ubiquitin conjugating enzyme activity"/>
    <property type="evidence" value="ECO:0007669"/>
    <property type="project" value="UniProtKB-EC"/>
</dbReference>
<evidence type="ECO:0000256" key="12">
    <source>
        <dbReference type="ARBA" id="ARBA00073320"/>
    </source>
</evidence>
<dbReference type="EC" id="2.3.2.23" evidence="2"/>
<evidence type="ECO:0000259" key="14">
    <source>
        <dbReference type="PROSITE" id="PS50127"/>
    </source>
</evidence>
<dbReference type="InterPro" id="IPR050113">
    <property type="entry name" value="Ub_conjugating_enzyme"/>
</dbReference>
<evidence type="ECO:0000256" key="2">
    <source>
        <dbReference type="ARBA" id="ARBA00012486"/>
    </source>
</evidence>
<dbReference type="SUPFAM" id="SSF54495">
    <property type="entry name" value="UBC-like"/>
    <property type="match status" value="1"/>
</dbReference>
<dbReference type="FunFam" id="3.10.110.10:FF:000023">
    <property type="entry name" value="Ubiquitin-conjugating enzyme E2 J2"/>
    <property type="match status" value="1"/>
</dbReference>
<keyword evidence="6" id="KW-0833">Ubl conjugation pathway</keyword>
<dbReference type="AlphaFoldDB" id="A0A6V7TPM4"/>
<dbReference type="Gene3D" id="3.10.110.10">
    <property type="entry name" value="Ubiquitin Conjugating Enzyme"/>
    <property type="match status" value="1"/>
</dbReference>
<evidence type="ECO:0000256" key="1">
    <source>
        <dbReference type="ARBA" id="ARBA00004586"/>
    </source>
</evidence>
<comment type="caution">
    <text evidence="15">The sequence shown here is derived from an EMBL/GenBank/DDBJ whole genome shotgun (WGS) entry which is preliminary data.</text>
</comment>
<dbReference type="Proteomes" id="UP000580250">
    <property type="component" value="Unassembled WGS sequence"/>
</dbReference>
<organism evidence="15 16">
    <name type="scientific">Meloidogyne enterolobii</name>
    <name type="common">Root-knot nematode worm</name>
    <name type="synonym">Meloidogyne mayaguensis</name>
    <dbReference type="NCBI Taxonomy" id="390850"/>
    <lineage>
        <taxon>Eukaryota</taxon>
        <taxon>Metazoa</taxon>
        <taxon>Ecdysozoa</taxon>
        <taxon>Nematoda</taxon>
        <taxon>Chromadorea</taxon>
        <taxon>Rhabditida</taxon>
        <taxon>Tylenchina</taxon>
        <taxon>Tylenchomorpha</taxon>
        <taxon>Tylenchoidea</taxon>
        <taxon>Meloidogynidae</taxon>
        <taxon>Meloidogyninae</taxon>
        <taxon>Meloidogyne</taxon>
    </lineage>
</organism>
<dbReference type="InterPro" id="IPR016135">
    <property type="entry name" value="UBQ-conjugating_enzyme/RWD"/>
</dbReference>
<evidence type="ECO:0000256" key="8">
    <source>
        <dbReference type="ARBA" id="ARBA00022840"/>
    </source>
</evidence>
<dbReference type="GO" id="GO:0032446">
    <property type="term" value="P:protein modification by small protein conjugation"/>
    <property type="evidence" value="ECO:0007669"/>
    <property type="project" value="UniProtKB-ARBA"/>
</dbReference>
<dbReference type="OrthoDB" id="1158011at2759"/>
<evidence type="ECO:0000313" key="16">
    <source>
        <dbReference type="Proteomes" id="UP000580250"/>
    </source>
</evidence>
<gene>
    <name evidence="15" type="ORF">MENT_LOCUS2879</name>
</gene>
<dbReference type="GO" id="GO:0005524">
    <property type="term" value="F:ATP binding"/>
    <property type="evidence" value="ECO:0007669"/>
    <property type="project" value="UniProtKB-KW"/>
</dbReference>
<keyword evidence="5" id="KW-0547">Nucleotide-binding</keyword>
<evidence type="ECO:0000256" key="4">
    <source>
        <dbReference type="ARBA" id="ARBA00022692"/>
    </source>
</evidence>
<keyword evidence="7" id="KW-0256">Endoplasmic reticulum</keyword>
<keyword evidence="3" id="KW-0808">Transferase</keyword>
<evidence type="ECO:0000256" key="10">
    <source>
        <dbReference type="ARBA" id="ARBA00023136"/>
    </source>
</evidence>
<dbReference type="Pfam" id="PF00179">
    <property type="entry name" value="UQ_con"/>
    <property type="match status" value="1"/>
</dbReference>
<feature type="transmembrane region" description="Helical" evidence="13">
    <location>
        <begin position="220"/>
        <end position="237"/>
    </location>
</feature>
<evidence type="ECO:0000256" key="3">
    <source>
        <dbReference type="ARBA" id="ARBA00022679"/>
    </source>
</evidence>
<evidence type="ECO:0000256" key="9">
    <source>
        <dbReference type="ARBA" id="ARBA00022989"/>
    </source>
</evidence>
<evidence type="ECO:0000256" key="7">
    <source>
        <dbReference type="ARBA" id="ARBA00022824"/>
    </source>
</evidence>
<keyword evidence="4 13" id="KW-0812">Transmembrane</keyword>
<comment type="subcellular location">
    <subcellularLocation>
        <location evidence="1">Endoplasmic reticulum membrane</location>
    </subcellularLocation>
</comment>
<sequence>MSGGSATITAVTRLKKDYQKLVRDPVPYAIAAPLPSNILEWHYVVIGAPDTPYEGGYYHGKLVFPQDFPFRPPSIYMLTPSGRFQVNTRLCLSISDFHPDTWNPSWSVSTIIMGLISFMNENSPTLGSLLTSDYERRILARRSREFNLKSPQFCEVFSELAEQIRCELEEERALNAESNGSNENVNNQTTSEEIVHFCSFLTHFWQTLKPYHPLHQLLQIYLWLLVWLFLFLLFVMWF</sequence>
<keyword evidence="9 13" id="KW-1133">Transmembrane helix</keyword>
<keyword evidence="8" id="KW-0067">ATP-binding</keyword>
<evidence type="ECO:0000256" key="13">
    <source>
        <dbReference type="SAM" id="Phobius"/>
    </source>
</evidence>
<evidence type="ECO:0000256" key="6">
    <source>
        <dbReference type="ARBA" id="ARBA00022786"/>
    </source>
</evidence>
<proteinExistence type="predicted"/>
<feature type="domain" description="UBC core" evidence="14">
    <location>
        <begin position="9"/>
        <end position="159"/>
    </location>
</feature>
<comment type="function">
    <text evidence="11">Catalyzes the covalent attachment of ubiquitin to other proteins. Seems to function in the selective degradation of misfolded membrane proteins from the endoplasmic reticulum (ERAD). In cooperation with the GATOR2 complex, catalyzes 'Lys-6'-linked ubiquitination of NPRL2.</text>
</comment>
<reference evidence="15 16" key="1">
    <citation type="submission" date="2020-08" db="EMBL/GenBank/DDBJ databases">
        <authorList>
            <person name="Koutsovoulos G."/>
            <person name="Danchin GJ E."/>
        </authorList>
    </citation>
    <scope>NUCLEOTIDE SEQUENCE [LARGE SCALE GENOMIC DNA]</scope>
</reference>
<accession>A0A6V7TPM4</accession>
<name>A0A6V7TPM4_MELEN</name>
<dbReference type="InterPro" id="IPR000608">
    <property type="entry name" value="UBC"/>
</dbReference>
<evidence type="ECO:0000256" key="5">
    <source>
        <dbReference type="ARBA" id="ARBA00022741"/>
    </source>
</evidence>
<dbReference type="PANTHER" id="PTHR24067">
    <property type="entry name" value="UBIQUITIN-CONJUGATING ENZYME E2"/>
    <property type="match status" value="1"/>
</dbReference>